<keyword evidence="2" id="KW-1185">Reference proteome</keyword>
<dbReference type="AlphaFoldDB" id="A0A5M3WXL0"/>
<evidence type="ECO:0000313" key="1">
    <source>
        <dbReference type="EMBL" id="GES11273.1"/>
    </source>
</evidence>
<sequence length="139" mass="14585">MVAALVVPVAPAHAAYGSDIAVSIDVYGQGFKLSGAYGTIAFDNGNAKYRYSIAMCWQASYSRPSLYASVNGGLRTTLWSGGGTQVTIPQCTNPAYLVSGEVTPGGTVSNVTLTVDGVKFNPPNSTYHTNSGFYDNPFN</sequence>
<name>A0A5M3WXL0_9ACTN</name>
<dbReference type="RefSeq" id="WP_155356647.1">
    <property type="nucleotide sequence ID" value="NZ_BAAAHL010000011.1"/>
</dbReference>
<comment type="caution">
    <text evidence="1">The sequence shown here is derived from an EMBL/GenBank/DDBJ whole genome shotgun (WGS) entry which is preliminary data.</text>
</comment>
<dbReference type="OrthoDB" id="5190768at2"/>
<gene>
    <name evidence="1" type="ORF">Amac_048700</name>
</gene>
<protein>
    <submittedName>
        <fullName evidence="1">Uncharacterized protein</fullName>
    </submittedName>
</protein>
<dbReference type="Proteomes" id="UP000331127">
    <property type="component" value="Unassembled WGS sequence"/>
</dbReference>
<proteinExistence type="predicted"/>
<accession>A0A5M3WXL0</accession>
<reference evidence="1 2" key="1">
    <citation type="submission" date="2019-10" db="EMBL/GenBank/DDBJ databases">
        <title>Whole genome shotgun sequence of Acrocarpospora macrocephala NBRC 16266.</title>
        <authorList>
            <person name="Ichikawa N."/>
            <person name="Kimura A."/>
            <person name="Kitahashi Y."/>
            <person name="Komaki H."/>
            <person name="Oguchi A."/>
        </authorList>
    </citation>
    <scope>NUCLEOTIDE SEQUENCE [LARGE SCALE GENOMIC DNA]</scope>
    <source>
        <strain evidence="1 2">NBRC 16266</strain>
    </source>
</reference>
<dbReference type="EMBL" id="BLAE01000028">
    <property type="protein sequence ID" value="GES11273.1"/>
    <property type="molecule type" value="Genomic_DNA"/>
</dbReference>
<evidence type="ECO:0000313" key="2">
    <source>
        <dbReference type="Proteomes" id="UP000331127"/>
    </source>
</evidence>
<organism evidence="1 2">
    <name type="scientific">Acrocarpospora macrocephala</name>
    <dbReference type="NCBI Taxonomy" id="150177"/>
    <lineage>
        <taxon>Bacteria</taxon>
        <taxon>Bacillati</taxon>
        <taxon>Actinomycetota</taxon>
        <taxon>Actinomycetes</taxon>
        <taxon>Streptosporangiales</taxon>
        <taxon>Streptosporangiaceae</taxon>
        <taxon>Acrocarpospora</taxon>
    </lineage>
</organism>